<accession>A0A7R9M6Z3</accession>
<reference evidence="2" key="1">
    <citation type="submission" date="2020-11" db="EMBL/GenBank/DDBJ databases">
        <authorList>
            <person name="Tran Van P."/>
        </authorList>
    </citation>
    <scope>NUCLEOTIDE SEQUENCE</scope>
</reference>
<dbReference type="AlphaFoldDB" id="A0A7R9M6Z3"/>
<name>A0A7R9M6Z3_9ACAR</name>
<keyword evidence="3" id="KW-1185">Reference proteome</keyword>
<feature type="region of interest" description="Disordered" evidence="1">
    <location>
        <begin position="128"/>
        <end position="168"/>
    </location>
</feature>
<feature type="compositionally biased region" description="Polar residues" evidence="1">
    <location>
        <begin position="184"/>
        <end position="205"/>
    </location>
</feature>
<dbReference type="EMBL" id="CAJPVJ010008250">
    <property type="protein sequence ID" value="CAG2171804.1"/>
    <property type="molecule type" value="Genomic_DNA"/>
</dbReference>
<feature type="compositionally biased region" description="Basic and acidic residues" evidence="1">
    <location>
        <begin position="147"/>
        <end position="163"/>
    </location>
</feature>
<proteinExistence type="predicted"/>
<feature type="region of interest" description="Disordered" evidence="1">
    <location>
        <begin position="86"/>
        <end position="108"/>
    </location>
</feature>
<sequence>MSSSGTTDRPRVRSSTFGSLQTLTRALRESLRLRKLRKQKRLRNEANSEQMRRRSKSVGNAFVDDEISDIGISVVMASDIGPVINPSKIRDKTKQRLPQRRQSKSVDDVELAQIKRSIEAEREKMAKLSPNTGAANNNIGQHIRRRSKDDHDLPKAPKAKESHYYVSEQKGFRKRFGKLFGSLRSRSQAHTQLQPETPSPSSASSVEGDESQTKPNAESKPVDEKPNDTSKTNNIELNTVNKDKDSNEEAVSSKTNDNSNV</sequence>
<feature type="region of interest" description="Disordered" evidence="1">
    <location>
        <begin position="183"/>
        <end position="261"/>
    </location>
</feature>
<evidence type="ECO:0000256" key="1">
    <source>
        <dbReference type="SAM" id="MobiDB-lite"/>
    </source>
</evidence>
<dbReference type="Proteomes" id="UP000728032">
    <property type="component" value="Unassembled WGS sequence"/>
</dbReference>
<gene>
    <name evidence="2" type="ORF">ONB1V03_LOCUS11264</name>
</gene>
<evidence type="ECO:0000313" key="2">
    <source>
        <dbReference type="EMBL" id="CAD7654617.1"/>
    </source>
</evidence>
<feature type="compositionally biased region" description="Polar residues" evidence="1">
    <location>
        <begin position="129"/>
        <end position="140"/>
    </location>
</feature>
<feature type="compositionally biased region" description="Polar residues" evidence="1">
    <location>
        <begin position="229"/>
        <end position="240"/>
    </location>
</feature>
<evidence type="ECO:0000313" key="3">
    <source>
        <dbReference type="Proteomes" id="UP000728032"/>
    </source>
</evidence>
<dbReference type="EMBL" id="OC923075">
    <property type="protein sequence ID" value="CAD7654617.1"/>
    <property type="molecule type" value="Genomic_DNA"/>
</dbReference>
<organism evidence="2">
    <name type="scientific">Oppiella nova</name>
    <dbReference type="NCBI Taxonomy" id="334625"/>
    <lineage>
        <taxon>Eukaryota</taxon>
        <taxon>Metazoa</taxon>
        <taxon>Ecdysozoa</taxon>
        <taxon>Arthropoda</taxon>
        <taxon>Chelicerata</taxon>
        <taxon>Arachnida</taxon>
        <taxon>Acari</taxon>
        <taxon>Acariformes</taxon>
        <taxon>Sarcoptiformes</taxon>
        <taxon>Oribatida</taxon>
        <taxon>Brachypylina</taxon>
        <taxon>Oppioidea</taxon>
        <taxon>Oppiidae</taxon>
        <taxon>Oppiella</taxon>
    </lineage>
</organism>
<protein>
    <submittedName>
        <fullName evidence="2">Uncharacterized protein</fullName>
    </submittedName>
</protein>
<feature type="compositionally biased region" description="Polar residues" evidence="1">
    <location>
        <begin position="249"/>
        <end position="261"/>
    </location>
</feature>
<dbReference type="OrthoDB" id="10484769at2759"/>